<dbReference type="Proteomes" id="UP000503297">
    <property type="component" value="Chromosome"/>
</dbReference>
<name>A0A6M8J652_9ACTN</name>
<keyword evidence="3" id="KW-1185">Reference proteome</keyword>
<dbReference type="GO" id="GO:0006355">
    <property type="term" value="P:regulation of DNA-templated transcription"/>
    <property type="evidence" value="ECO:0007669"/>
    <property type="project" value="InterPro"/>
</dbReference>
<gene>
    <name evidence="2" type="ORF">HLV38_02730</name>
</gene>
<evidence type="ECO:0000313" key="2">
    <source>
        <dbReference type="EMBL" id="QKF07158.1"/>
    </source>
</evidence>
<dbReference type="Pfam" id="PF04221">
    <property type="entry name" value="RelB"/>
    <property type="match status" value="1"/>
</dbReference>
<dbReference type="AlphaFoldDB" id="A0A6M8J652"/>
<dbReference type="InterPro" id="IPR007337">
    <property type="entry name" value="RelB/DinJ"/>
</dbReference>
<dbReference type="EMBL" id="CP053716">
    <property type="protein sequence ID" value="QKF07158.1"/>
    <property type="molecule type" value="Genomic_DNA"/>
</dbReference>
<accession>A0A6M8J652</accession>
<organism evidence="2 3">
    <name type="scientific">Berryella wangjianweii</name>
    <dbReference type="NCBI Taxonomy" id="2734634"/>
    <lineage>
        <taxon>Bacteria</taxon>
        <taxon>Bacillati</taxon>
        <taxon>Actinomycetota</taxon>
        <taxon>Coriobacteriia</taxon>
        <taxon>Eggerthellales</taxon>
        <taxon>Eggerthellaceae</taxon>
        <taxon>Berryella</taxon>
    </lineage>
</organism>
<dbReference type="InterPro" id="IPR013321">
    <property type="entry name" value="Arc_rbn_hlx_hlx"/>
</dbReference>
<reference evidence="3" key="1">
    <citation type="submission" date="2020-05" db="EMBL/GenBank/DDBJ databases">
        <title>Novel species in genus Nocardioides.</title>
        <authorList>
            <person name="Zhang G."/>
        </authorList>
    </citation>
    <scope>NUCLEOTIDE SEQUENCE [LARGE SCALE GENOMIC DNA]</scope>
    <source>
        <strain evidence="3">zg-1050</strain>
    </source>
</reference>
<dbReference type="Gene3D" id="1.10.1220.10">
    <property type="entry name" value="Met repressor-like"/>
    <property type="match status" value="1"/>
</dbReference>
<evidence type="ECO:0000256" key="1">
    <source>
        <dbReference type="SAM" id="MobiDB-lite"/>
    </source>
</evidence>
<feature type="region of interest" description="Disordered" evidence="1">
    <location>
        <begin position="55"/>
        <end position="91"/>
    </location>
</feature>
<evidence type="ECO:0000313" key="3">
    <source>
        <dbReference type="Proteomes" id="UP000503297"/>
    </source>
</evidence>
<dbReference type="RefSeq" id="WP_172301249.1">
    <property type="nucleotide sequence ID" value="NZ_CP053716.1"/>
</dbReference>
<dbReference type="KEGG" id="bwa:HLV38_02730"/>
<sequence>MGSTMVTVRMPAERKARATEALKALGHTPSSAINLLFAYVAQYGRLPFDSESAGADAQAIGPAGDSPAPRMRVPIDPRFMGMSGADLGPLP</sequence>
<protein>
    <submittedName>
        <fullName evidence="2">Uncharacterized protein</fullName>
    </submittedName>
</protein>
<proteinExistence type="predicted"/>